<dbReference type="HOGENOM" id="CLU_2353564_0_0_11"/>
<dbReference type="Proteomes" id="UP000007882">
    <property type="component" value="Chromosome"/>
</dbReference>
<reference evidence="1 2" key="1">
    <citation type="submission" date="2012-02" db="EMBL/GenBank/DDBJ databases">
        <title>Complete genome sequence of Actinoplanes missouriensis 431 (= NBRC 102363).</title>
        <authorList>
            <person name="Ohnishi Y."/>
            <person name="Ishikawa J."/>
            <person name="Sekine M."/>
            <person name="Hosoyama A."/>
            <person name="Harada T."/>
            <person name="Narita H."/>
            <person name="Hata T."/>
            <person name="Konno Y."/>
            <person name="Tutikane K."/>
            <person name="Fujita N."/>
            <person name="Horinouchi S."/>
            <person name="Hayakawa M."/>
        </authorList>
    </citation>
    <scope>NUCLEOTIDE SEQUENCE [LARGE SCALE GENOMIC DNA]</scope>
    <source>
        <strain evidence="2">ATCC 14538 / DSM 43046 / CBS 188.64 / JCM 3121 / NBRC 102363 / NCIMB 12654 / NRRL B-3342 / UNCC 431</strain>
    </source>
</reference>
<dbReference type="STRING" id="512565.AMIS_22290"/>
<dbReference type="PATRIC" id="fig|512565.3.peg.2226"/>
<protein>
    <submittedName>
        <fullName evidence="1">Uncharacterized protein</fullName>
    </submittedName>
</protein>
<keyword evidence="2" id="KW-1185">Reference proteome</keyword>
<gene>
    <name evidence="1" type="ordered locus">AMIS_22290</name>
</gene>
<accession>I0H362</accession>
<dbReference type="EMBL" id="AP012319">
    <property type="protein sequence ID" value="BAL87449.1"/>
    <property type="molecule type" value="Genomic_DNA"/>
</dbReference>
<dbReference type="AlphaFoldDB" id="I0H362"/>
<evidence type="ECO:0000313" key="2">
    <source>
        <dbReference type="Proteomes" id="UP000007882"/>
    </source>
</evidence>
<dbReference type="RefSeq" id="WP_014442344.1">
    <property type="nucleotide sequence ID" value="NC_017093.1"/>
</dbReference>
<sequence>MRLTLASIAAAGEAITGNDAEEMISSIRAAFAAESEIEHVSVRIRTGFIAVGIFTVAAETARTNSCIRGVLERLGFANYSIRNVPLPEVVLEENSR</sequence>
<dbReference type="KEGG" id="ams:AMIS_22290"/>
<name>I0H362_ACTM4</name>
<proteinExistence type="predicted"/>
<evidence type="ECO:0000313" key="1">
    <source>
        <dbReference type="EMBL" id="BAL87449.1"/>
    </source>
</evidence>
<organism evidence="1 2">
    <name type="scientific">Actinoplanes missouriensis (strain ATCC 14538 / DSM 43046 / CBS 188.64 / JCM 3121 / NBRC 102363 / NCIMB 12654 / NRRL B-3342 / UNCC 431)</name>
    <dbReference type="NCBI Taxonomy" id="512565"/>
    <lineage>
        <taxon>Bacteria</taxon>
        <taxon>Bacillati</taxon>
        <taxon>Actinomycetota</taxon>
        <taxon>Actinomycetes</taxon>
        <taxon>Micromonosporales</taxon>
        <taxon>Micromonosporaceae</taxon>
        <taxon>Actinoplanes</taxon>
    </lineage>
</organism>